<name>A0A852Z735_9ACTN</name>
<evidence type="ECO:0000256" key="1">
    <source>
        <dbReference type="SAM" id="SignalP"/>
    </source>
</evidence>
<gene>
    <name evidence="2" type="ORF">FHR84_001325</name>
</gene>
<feature type="signal peptide" evidence="1">
    <location>
        <begin position="1"/>
        <end position="31"/>
    </location>
</feature>
<sequence length="171" mass="19073">MSSRRNRRSSAPPALLIALCAALLSGTTAQAATDSWDPRQVTDQYLFEVSLEEFVQIREARPHPNELDWSSDACSYSPDEPLGYEFTESCLRHDFGYRNYENQGRFTEDNRLSIDDNFRADMYSACAGDTACERAADVYYFAVRQFGASSDNTAEAVDRALSASGKEHAPS</sequence>
<proteinExistence type="predicted"/>
<dbReference type="Proteomes" id="UP000548304">
    <property type="component" value="Unassembled WGS sequence"/>
</dbReference>
<keyword evidence="3" id="KW-1185">Reference proteome</keyword>
<dbReference type="AlphaFoldDB" id="A0A852Z735"/>
<dbReference type="Pfam" id="PF09056">
    <property type="entry name" value="Phospholip_A2_3"/>
    <property type="match status" value="1"/>
</dbReference>
<evidence type="ECO:0008006" key="4">
    <source>
        <dbReference type="Google" id="ProtNLM"/>
    </source>
</evidence>
<dbReference type="Gene3D" id="1.20.90.10">
    <property type="entry name" value="Phospholipase A2 domain"/>
    <property type="match status" value="1"/>
</dbReference>
<reference evidence="2 3" key="1">
    <citation type="submission" date="2020-07" db="EMBL/GenBank/DDBJ databases">
        <title>Genomic Encyclopedia of Type Strains, Phase III (KMG-III): the genomes of soil and plant-associated and newly described type strains.</title>
        <authorList>
            <person name="Whitman W."/>
        </authorList>
    </citation>
    <scope>NUCLEOTIDE SEQUENCE [LARGE SCALE GENOMIC DNA]</scope>
    <source>
        <strain evidence="2 3">CECT 8576</strain>
    </source>
</reference>
<accession>A0A852Z735</accession>
<comment type="caution">
    <text evidence="2">The sequence shown here is derived from an EMBL/GenBank/DDBJ whole genome shotgun (WGS) entry which is preliminary data.</text>
</comment>
<protein>
    <recommendedName>
        <fullName evidence="4">Phospholipase A2</fullName>
    </recommendedName>
</protein>
<dbReference type="EMBL" id="JACBYW010000002">
    <property type="protein sequence ID" value="NYH78003.1"/>
    <property type="molecule type" value="Genomic_DNA"/>
</dbReference>
<feature type="chain" id="PRO_5032624645" description="Phospholipase A2" evidence="1">
    <location>
        <begin position="32"/>
        <end position="171"/>
    </location>
</feature>
<dbReference type="GO" id="GO:0004623">
    <property type="term" value="F:phospholipase A2 activity"/>
    <property type="evidence" value="ECO:0007669"/>
    <property type="project" value="InterPro"/>
</dbReference>
<dbReference type="GO" id="GO:0050482">
    <property type="term" value="P:arachidonate secretion"/>
    <property type="evidence" value="ECO:0007669"/>
    <property type="project" value="InterPro"/>
</dbReference>
<dbReference type="SUPFAM" id="SSF48619">
    <property type="entry name" value="Phospholipase A2, PLA2"/>
    <property type="match status" value="1"/>
</dbReference>
<organism evidence="2 3">
    <name type="scientific">Actinopolyspora biskrensis</name>
    <dbReference type="NCBI Taxonomy" id="1470178"/>
    <lineage>
        <taxon>Bacteria</taxon>
        <taxon>Bacillati</taxon>
        <taxon>Actinomycetota</taxon>
        <taxon>Actinomycetes</taxon>
        <taxon>Actinopolysporales</taxon>
        <taxon>Actinopolysporaceae</taxon>
        <taxon>Actinopolyspora</taxon>
    </lineage>
</organism>
<dbReference type="GO" id="GO:0006644">
    <property type="term" value="P:phospholipid metabolic process"/>
    <property type="evidence" value="ECO:0007669"/>
    <property type="project" value="InterPro"/>
</dbReference>
<dbReference type="InterPro" id="IPR036444">
    <property type="entry name" value="PLipase_A2_dom_sf"/>
</dbReference>
<dbReference type="InterPro" id="IPR015141">
    <property type="entry name" value="PLipase_A2_prok/fun"/>
</dbReference>
<dbReference type="RefSeq" id="WP_179534547.1">
    <property type="nucleotide sequence ID" value="NZ_JACBYW010000002.1"/>
</dbReference>
<keyword evidence="1" id="KW-0732">Signal</keyword>
<evidence type="ECO:0000313" key="3">
    <source>
        <dbReference type="Proteomes" id="UP000548304"/>
    </source>
</evidence>
<evidence type="ECO:0000313" key="2">
    <source>
        <dbReference type="EMBL" id="NYH78003.1"/>
    </source>
</evidence>